<organism evidence="4 5">
    <name type="scientific">Granulosicoccus antarcticus IMCC3135</name>
    <dbReference type="NCBI Taxonomy" id="1192854"/>
    <lineage>
        <taxon>Bacteria</taxon>
        <taxon>Pseudomonadati</taxon>
        <taxon>Pseudomonadota</taxon>
        <taxon>Gammaproteobacteria</taxon>
        <taxon>Chromatiales</taxon>
        <taxon>Granulosicoccaceae</taxon>
        <taxon>Granulosicoccus</taxon>
    </lineage>
</organism>
<dbReference type="SMART" id="SM00448">
    <property type="entry name" value="REC"/>
    <property type="match status" value="1"/>
</dbReference>
<gene>
    <name evidence="4" type="primary">arlR</name>
    <name evidence="4" type="ORF">IMCC3135_12020</name>
</gene>
<accession>A0A2Z2NM29</accession>
<keyword evidence="1 2" id="KW-0597">Phosphoprotein</keyword>
<dbReference type="PANTHER" id="PTHR44591:SF23">
    <property type="entry name" value="CHEY SUBFAMILY"/>
    <property type="match status" value="1"/>
</dbReference>
<evidence type="ECO:0000313" key="4">
    <source>
        <dbReference type="EMBL" id="ASJ72492.1"/>
    </source>
</evidence>
<dbReference type="PROSITE" id="PS50110">
    <property type="entry name" value="RESPONSE_REGULATORY"/>
    <property type="match status" value="1"/>
</dbReference>
<evidence type="ECO:0000256" key="2">
    <source>
        <dbReference type="PROSITE-ProRule" id="PRU00169"/>
    </source>
</evidence>
<name>A0A2Z2NM29_9GAMM</name>
<evidence type="ECO:0000259" key="3">
    <source>
        <dbReference type="PROSITE" id="PS50110"/>
    </source>
</evidence>
<feature type="domain" description="Response regulatory" evidence="3">
    <location>
        <begin position="3"/>
        <end position="119"/>
    </location>
</feature>
<dbReference type="Gene3D" id="3.40.50.2300">
    <property type="match status" value="1"/>
</dbReference>
<dbReference type="GO" id="GO:0000160">
    <property type="term" value="P:phosphorelay signal transduction system"/>
    <property type="evidence" value="ECO:0007669"/>
    <property type="project" value="InterPro"/>
</dbReference>
<keyword evidence="5" id="KW-1185">Reference proteome</keyword>
<dbReference type="RefSeq" id="WP_088917798.1">
    <property type="nucleotide sequence ID" value="NZ_CP018632.1"/>
</dbReference>
<reference evidence="4 5" key="1">
    <citation type="submission" date="2016-12" db="EMBL/GenBank/DDBJ databases">
        <authorList>
            <person name="Song W.-J."/>
            <person name="Kurnit D.M."/>
        </authorList>
    </citation>
    <scope>NUCLEOTIDE SEQUENCE [LARGE SCALE GENOMIC DNA]</scope>
    <source>
        <strain evidence="4 5">IMCC3135</strain>
    </source>
</reference>
<dbReference type="AlphaFoldDB" id="A0A2Z2NM29"/>
<dbReference type="OrthoDB" id="9800897at2"/>
<proteinExistence type="predicted"/>
<dbReference type="Pfam" id="PF00072">
    <property type="entry name" value="Response_reg"/>
    <property type="match status" value="1"/>
</dbReference>
<dbReference type="InterPro" id="IPR001789">
    <property type="entry name" value="Sig_transdc_resp-reg_receiver"/>
</dbReference>
<dbReference type="InterPro" id="IPR050595">
    <property type="entry name" value="Bact_response_regulator"/>
</dbReference>
<dbReference type="EMBL" id="CP018632">
    <property type="protein sequence ID" value="ASJ72492.1"/>
    <property type="molecule type" value="Genomic_DNA"/>
</dbReference>
<evidence type="ECO:0000313" key="5">
    <source>
        <dbReference type="Proteomes" id="UP000250079"/>
    </source>
</evidence>
<feature type="modified residue" description="4-aspartylphosphate" evidence="2">
    <location>
        <position position="52"/>
    </location>
</feature>
<protein>
    <submittedName>
        <fullName evidence="4">Response regulator ArlR</fullName>
    </submittedName>
</protein>
<dbReference type="KEGG" id="gai:IMCC3135_12020"/>
<dbReference type="Proteomes" id="UP000250079">
    <property type="component" value="Chromosome"/>
</dbReference>
<dbReference type="PANTHER" id="PTHR44591">
    <property type="entry name" value="STRESS RESPONSE REGULATOR PROTEIN 1"/>
    <property type="match status" value="1"/>
</dbReference>
<evidence type="ECO:0000256" key="1">
    <source>
        <dbReference type="ARBA" id="ARBA00022553"/>
    </source>
</evidence>
<dbReference type="InterPro" id="IPR011006">
    <property type="entry name" value="CheY-like_superfamily"/>
</dbReference>
<dbReference type="SUPFAM" id="SSF52172">
    <property type="entry name" value="CheY-like"/>
    <property type="match status" value="1"/>
</dbReference>
<sequence length="119" mass="13209">MKTVLLIEDDVKLSLALRLRLGHMNFVVHSVGDAIRAMDEAVKCKPDVILLDINLPGGDGFMVADRLRNHPATMTIPIIFITASERSELEERANALANSFFLQKPFDAQQLQDTMEACA</sequence>